<evidence type="ECO:0000313" key="3">
    <source>
        <dbReference type="Proteomes" id="UP000178429"/>
    </source>
</evidence>
<evidence type="ECO:0000256" key="1">
    <source>
        <dbReference type="SAM" id="Phobius"/>
    </source>
</evidence>
<feature type="transmembrane region" description="Helical" evidence="1">
    <location>
        <begin position="151"/>
        <end position="170"/>
    </location>
</feature>
<dbReference type="STRING" id="1802525.A2975_05105"/>
<dbReference type="Proteomes" id="UP000178429">
    <property type="component" value="Unassembled WGS sequence"/>
</dbReference>
<name>A0A1F8C0U9_9BACT</name>
<feature type="transmembrane region" description="Helical" evidence="1">
    <location>
        <begin position="277"/>
        <end position="297"/>
    </location>
</feature>
<protein>
    <recommendedName>
        <fullName evidence="4">Membrane protein 6-pyruvoyl-tetrahydropterin synthase-related domain-containing protein</fullName>
    </recommendedName>
</protein>
<feature type="transmembrane region" description="Helical" evidence="1">
    <location>
        <begin position="452"/>
        <end position="470"/>
    </location>
</feature>
<feature type="transmembrane region" description="Helical" evidence="1">
    <location>
        <begin position="12"/>
        <end position="32"/>
    </location>
</feature>
<feature type="transmembrane region" description="Helical" evidence="1">
    <location>
        <begin position="400"/>
        <end position="419"/>
    </location>
</feature>
<gene>
    <name evidence="2" type="ORF">A2975_05105</name>
</gene>
<feature type="transmembrane region" description="Helical" evidence="1">
    <location>
        <begin position="309"/>
        <end position="330"/>
    </location>
</feature>
<feature type="transmembrane region" description="Helical" evidence="1">
    <location>
        <begin position="373"/>
        <end position="395"/>
    </location>
</feature>
<comment type="caution">
    <text evidence="2">The sequence shown here is derived from an EMBL/GenBank/DDBJ whole genome shotgun (WGS) entry which is preliminary data.</text>
</comment>
<feature type="transmembrane region" description="Helical" evidence="1">
    <location>
        <begin position="125"/>
        <end position="144"/>
    </location>
</feature>
<dbReference type="EMBL" id="MGHL01000007">
    <property type="protein sequence ID" value="OGM69956.1"/>
    <property type="molecule type" value="Genomic_DNA"/>
</dbReference>
<dbReference type="PANTHER" id="PTHR38454:SF1">
    <property type="entry name" value="INTEGRAL MEMBRANE PROTEIN"/>
    <property type="match status" value="1"/>
</dbReference>
<sequence>MPKNTVMKDLKKNFLPFFSILALTLIFFWKVIVNGLVPLPADIITGGSLPWRDYYSIPIKNPIVSDAISFTYPMRTLGIDLIKEGKLPLWNPYILSGTPLLANFQSAPFSPSNIFYFLTDTLTAWSLQVMVQHLLAGIFLYMLLRHWKASRFASVVGGISFAFGGFITIWSQWNAHSLATAFIPLALLLTDKLLLEKKYRYGTGLSLVIFAQILSGYPQIVIYTLLALGALWIIRPKENTFGLALFLALGLGLATFQALPAYELISLSQRAAEPIPLNWVFLYPKEIITFLAPDFFGNHATGNYWGYKNYLGTVGFIGVVPFILAVVGLVKTKRSEVKILWLMIVFALVLAFKNPLSLFWWEKNILGLSAGVFYKSLSIFIVAVSVAVGFGVDFLKGKRLLWPTLPVYLILGGWTVYAVKIRNQVAVDNLVLPIFFLFAVSFLLIFRGKFKLYILGILLVAELFAFGWRFTPFVEPRLVFPTTRVIDFLQKQRESEVFRVSGGDIIAVNNNMPYKLEFLGGYDAVYPYLAAKFIGVLNSNDSGAAHQDRFGIVNNVGSRLTNLLNMKYLLVKSDADYDEKRFKEVFTDRSISVLENKEVLPRQFEVTDWEVVSGEKETLDRLLDPAFPLGKKIVLDTDPGDISKMLFVSDTYYPGWKAFIDGREVPIYRADYAFRAIPVPEGDYDVDFKYQPKSFTTGLKVSSISFLVLIAFWILF</sequence>
<proteinExistence type="predicted"/>
<accession>A0A1F8C0U9</accession>
<keyword evidence="1" id="KW-0472">Membrane</keyword>
<evidence type="ECO:0008006" key="4">
    <source>
        <dbReference type="Google" id="ProtNLM"/>
    </source>
</evidence>
<reference evidence="2 3" key="1">
    <citation type="journal article" date="2016" name="Nat. Commun.">
        <title>Thousands of microbial genomes shed light on interconnected biogeochemical processes in an aquifer system.</title>
        <authorList>
            <person name="Anantharaman K."/>
            <person name="Brown C.T."/>
            <person name="Hug L.A."/>
            <person name="Sharon I."/>
            <person name="Castelle C.J."/>
            <person name="Probst A.J."/>
            <person name="Thomas B.C."/>
            <person name="Singh A."/>
            <person name="Wilkins M.J."/>
            <person name="Karaoz U."/>
            <person name="Brodie E.L."/>
            <person name="Williams K.H."/>
            <person name="Hubbard S.S."/>
            <person name="Banfield J.F."/>
        </authorList>
    </citation>
    <scope>NUCLEOTIDE SEQUENCE [LARGE SCALE GENOMIC DNA]</scope>
</reference>
<feature type="transmembrane region" description="Helical" evidence="1">
    <location>
        <begin position="207"/>
        <end position="234"/>
    </location>
</feature>
<dbReference type="Pfam" id="PF09586">
    <property type="entry name" value="YfhO"/>
    <property type="match status" value="2"/>
</dbReference>
<organism evidence="2 3">
    <name type="scientific">Candidatus Woesebacteria bacterium RIFCSPLOWO2_01_FULL_44_14</name>
    <dbReference type="NCBI Taxonomy" id="1802525"/>
    <lineage>
        <taxon>Bacteria</taxon>
        <taxon>Candidatus Woeseibacteriota</taxon>
    </lineage>
</organism>
<evidence type="ECO:0000313" key="2">
    <source>
        <dbReference type="EMBL" id="OGM69956.1"/>
    </source>
</evidence>
<feature type="transmembrane region" description="Helical" evidence="1">
    <location>
        <begin position="240"/>
        <end position="265"/>
    </location>
</feature>
<feature type="transmembrane region" description="Helical" evidence="1">
    <location>
        <begin position="339"/>
        <end position="361"/>
    </location>
</feature>
<feature type="transmembrane region" description="Helical" evidence="1">
    <location>
        <begin position="425"/>
        <end position="445"/>
    </location>
</feature>
<keyword evidence="1" id="KW-0812">Transmembrane</keyword>
<feature type="transmembrane region" description="Helical" evidence="1">
    <location>
        <begin position="697"/>
        <end position="715"/>
    </location>
</feature>
<dbReference type="InterPro" id="IPR018580">
    <property type="entry name" value="Uncharacterised_YfhO"/>
</dbReference>
<dbReference type="AlphaFoldDB" id="A0A1F8C0U9"/>
<dbReference type="PANTHER" id="PTHR38454">
    <property type="entry name" value="INTEGRAL MEMBRANE PROTEIN-RELATED"/>
    <property type="match status" value="1"/>
</dbReference>
<keyword evidence="1" id="KW-1133">Transmembrane helix</keyword>